<accession>A0A4S4NP78</accession>
<dbReference type="InterPro" id="IPR027417">
    <property type="entry name" value="P-loop_NTPase"/>
</dbReference>
<evidence type="ECO:0000313" key="1">
    <source>
        <dbReference type="EMBL" id="THH41834.1"/>
    </source>
</evidence>
<comment type="caution">
    <text evidence="1">The sequence shown here is derived from an EMBL/GenBank/DDBJ whole genome shotgun (WGS) entry which is preliminary data.</text>
</comment>
<dbReference type="AlphaFoldDB" id="A0A4S4NP78"/>
<dbReference type="SUPFAM" id="SSF52540">
    <property type="entry name" value="P-loop containing nucleoside triphosphate hydrolases"/>
    <property type="match status" value="1"/>
</dbReference>
<reference evidence="1 2" key="1">
    <citation type="submission" date="2019-04" db="EMBL/GenBank/DDBJ databases">
        <title>Lewinella litorea sp. nov., isolated from a marine sand.</title>
        <authorList>
            <person name="Yoon J.-H."/>
        </authorList>
    </citation>
    <scope>NUCLEOTIDE SEQUENCE [LARGE SCALE GENOMIC DNA]</scope>
    <source>
        <strain evidence="1 2">HSMS-39</strain>
    </source>
</reference>
<dbReference type="RefSeq" id="WP_136456712.1">
    <property type="nucleotide sequence ID" value="NZ_SRSF01000001.1"/>
</dbReference>
<dbReference type="OrthoDB" id="813088at2"/>
<evidence type="ECO:0000313" key="2">
    <source>
        <dbReference type="Proteomes" id="UP000308528"/>
    </source>
</evidence>
<name>A0A4S4NP78_9BACT</name>
<sequence length="788" mass="89840">MTADLPISFSTTAERALADVDPAGRVEQLARHTREMATAMIARGDACPVGEDEDFTNLECRLTHFVWAERAKHFLLLYRDVQLQLQIATLLVREGKTDEEAVNQLYRRSREALAEALADWDADHNAQLDALKRNEKQRRRQLNAWKLQHNPWPLYRHQLEEIAGQSTALSTEYSQLSRKADGFGELRALLKETIAVTEEVTTRAQHRAEEIITFLREGDTEPDRPGVVASRLEDYANGETPPNRLDHYTNRVNALIARFSEKQRVTVASEGGLLKYKEINFRRSTDQWVSAEIMPIIYELWELSEQINNGLNVAVANVRNRALLLATELKAGHEVSIDNNQLAQPLAVFLEKTEKRRDQFTALRHRLEERIRQDLQLTSVYRPDPGFLPLPLQSGIDVFTRRQGRWITTVQEWLHRHASGVSQFLGAAAREDKLSASEKTVRVIRQRTLTPDNAAYTNILITRGYIGESFLVGRERETAHLKELIQNWKLGFRGSVILTGNRLAGKTLFGELITNRFFAGNTIRLQPHSSVMVQGRRTPTTGDLSAALAFVEKYTVQSRPMVWIDDLETWTDAETTLAANVRALGEHIDDYSGRIFYLVSTSNAVYHHLNRYLDVGRVFQSRISLDDFSAEDMIRAVRIRHGATHKLLVDADGEPVSDAAFNKMVKRIFRATDGNVGETINRWAYYTERYDDERVVQSTGRRYSLPAFLSPDTAPLLSTILLEKQVRDYRLRKLFGPAYAERYASILQRLIRIGLVTRHPDGNLEITESVVNDLGKMLEAESYLNYSS</sequence>
<proteinExistence type="predicted"/>
<dbReference type="Proteomes" id="UP000308528">
    <property type="component" value="Unassembled WGS sequence"/>
</dbReference>
<protein>
    <submittedName>
        <fullName evidence="1">Uncharacterized protein</fullName>
    </submittedName>
</protein>
<gene>
    <name evidence="1" type="ORF">E4021_04405</name>
</gene>
<dbReference type="EMBL" id="SRSF01000001">
    <property type="protein sequence ID" value="THH41834.1"/>
    <property type="molecule type" value="Genomic_DNA"/>
</dbReference>
<keyword evidence="2" id="KW-1185">Reference proteome</keyword>
<organism evidence="1 2">
    <name type="scientific">Neolewinella litorea</name>
    <dbReference type="NCBI Taxonomy" id="2562452"/>
    <lineage>
        <taxon>Bacteria</taxon>
        <taxon>Pseudomonadati</taxon>
        <taxon>Bacteroidota</taxon>
        <taxon>Saprospiria</taxon>
        <taxon>Saprospirales</taxon>
        <taxon>Lewinellaceae</taxon>
        <taxon>Neolewinella</taxon>
    </lineage>
</organism>